<evidence type="ECO:0000259" key="9">
    <source>
        <dbReference type="PROSITE" id="PS50157"/>
    </source>
</evidence>
<name>A0A0H5C2Y6_CYBJN</name>
<dbReference type="PANTHER" id="PTHR40626:SF11">
    <property type="entry name" value="ZINC FINGER PROTEIN YPR022C"/>
    <property type="match status" value="1"/>
</dbReference>
<dbReference type="GO" id="GO:0000785">
    <property type="term" value="C:chromatin"/>
    <property type="evidence" value="ECO:0007669"/>
    <property type="project" value="TreeGrafter"/>
</dbReference>
<keyword evidence="13" id="KW-1185">Reference proteome</keyword>
<evidence type="ECO:0000256" key="2">
    <source>
        <dbReference type="ARBA" id="ARBA00022723"/>
    </source>
</evidence>
<accession>A0A0H5C2Y6</accession>
<dbReference type="GO" id="GO:0000981">
    <property type="term" value="F:DNA-binding transcription factor activity, RNA polymerase II-specific"/>
    <property type="evidence" value="ECO:0007669"/>
    <property type="project" value="InterPro"/>
</dbReference>
<evidence type="ECO:0000313" key="12">
    <source>
        <dbReference type="Proteomes" id="UP000038830"/>
    </source>
</evidence>
<evidence type="ECO:0000256" key="7">
    <source>
        <dbReference type="PROSITE-ProRule" id="PRU00042"/>
    </source>
</evidence>
<organism evidence="10 12">
    <name type="scientific">Cyberlindnera jadinii (strain ATCC 18201 / CBS 1600 / BCRC 20928 / JCM 3617 / NBRC 0987 / NRRL Y-1542)</name>
    <name type="common">Torula yeast</name>
    <name type="synonym">Candida utilis</name>
    <dbReference type="NCBI Taxonomy" id="983966"/>
    <lineage>
        <taxon>Eukaryota</taxon>
        <taxon>Fungi</taxon>
        <taxon>Dikarya</taxon>
        <taxon>Ascomycota</taxon>
        <taxon>Saccharomycotina</taxon>
        <taxon>Saccharomycetes</taxon>
        <taxon>Phaffomycetales</taxon>
        <taxon>Phaffomycetaceae</taxon>
        <taxon>Cyberlindnera</taxon>
    </lineage>
</organism>
<feature type="region of interest" description="Disordered" evidence="8">
    <location>
        <begin position="1"/>
        <end position="75"/>
    </location>
</feature>
<keyword evidence="2" id="KW-0479">Metal-binding</keyword>
<gene>
    <name evidence="10" type="primary">ZAS1</name>
    <name evidence="10" type="ORF">BN1211_2705</name>
    <name evidence="11" type="ORF">CYBJADRAFT_165943</name>
</gene>
<dbReference type="PROSITE" id="PS00028">
    <property type="entry name" value="ZINC_FINGER_C2H2_1"/>
    <property type="match status" value="2"/>
</dbReference>
<accession>A0A1E4S6N9</accession>
<evidence type="ECO:0000256" key="8">
    <source>
        <dbReference type="SAM" id="MobiDB-lite"/>
    </source>
</evidence>
<dbReference type="FunFam" id="3.30.160.60:FF:000125">
    <property type="entry name" value="Putative zinc finger protein 143"/>
    <property type="match status" value="1"/>
</dbReference>
<feature type="compositionally biased region" description="Polar residues" evidence="8">
    <location>
        <begin position="24"/>
        <end position="53"/>
    </location>
</feature>
<dbReference type="PANTHER" id="PTHR40626">
    <property type="entry name" value="MIP31509P"/>
    <property type="match status" value="1"/>
</dbReference>
<dbReference type="SMART" id="SM00355">
    <property type="entry name" value="ZnF_C2H2"/>
    <property type="match status" value="2"/>
</dbReference>
<dbReference type="GO" id="GO:0006351">
    <property type="term" value="P:DNA-templated transcription"/>
    <property type="evidence" value="ECO:0007669"/>
    <property type="project" value="InterPro"/>
</dbReference>
<evidence type="ECO:0000256" key="4">
    <source>
        <dbReference type="ARBA" id="ARBA00022771"/>
    </source>
</evidence>
<dbReference type="OrthoDB" id="1405595at2759"/>
<sequence length="917" mass="104924">MAEVKQEMEASATDTSASATDSTPINTGSAEMTKEVSMQSTTETLAAELSSNDSDTRAGGSSGGKKRKKRPTGVFKCDHEGCDKAFTRAEHLSRHKLNHNPTVIYKCPWDNCSKSFVRSDLRERHVKRHELRKMKDEAKAVSAALNGTKRRRVKKVVERPVSSQPMTPDPSITSIQGHVPISVPHVNGHNTNTATMDNGLGANKKPLINSLDSIILPNMDDQSPISLHRYDHNTAHVSAARDEANALQHDLSKTAPDSFINHPQLLPRHNHQPLVPQSAPSPARLINWFFDEHTVADTNLADSVPHMSHGNFFNPEDDPFGLSSDLMNDILVMPPNFPSPTQQTDITKDITKKIVQMIPELAGHEHLSQIHEFLESYWACFHTQFPILHKPSFNTHTCPTILLLSMIMIGASYYTSHPSRRLITNPRTFGDLIATPLRNIIFSSHEFQPPAPVWIIQSLLMLEHYERFTTNRVLHERAFVHHGTTIQLLRRSPGFGGNPLNNKTEYEKNQGLTIWEKWIEYEQLKRTALYAFYIDSSHSMVFGYQLMLSTHQIQMRLPCDEELWESYLTPKEIPSKSEQLPFTSALKKLINREYVQTSRFGKKLLLSGLLSIMFQMQQRAIQGTLLEMEDIRDTWQESLSFAFDYWNCEIMNGCCSSSCIYWKDPDQSQLPLSLRQDDTRCKFPVYHMAQITLRIQHYDYYIYSGAPWRMNVEAEASDYELVEKKIKEWSSSHSGRVSVVYAYMFLFEVFLSPQDCSTPYEYKFHSDDDAIHERLNVLALVVILIWAYNYSVEGPESKILLYNPSATNLVCKETGIEYLRRIRNDMSQLVGAKVHLSTPRETLKYHNTMIEIATKLTRIQNKHHMTGLLLMISKLFEENYWEVGGEFSRLVKNCFKRSFGSPKIRCDDMYISSAHRA</sequence>
<comment type="subcellular location">
    <subcellularLocation>
        <location evidence="1">Nucleus</location>
    </subcellularLocation>
</comment>
<dbReference type="Proteomes" id="UP000038830">
    <property type="component" value="Unassembled WGS sequence"/>
</dbReference>
<evidence type="ECO:0000256" key="6">
    <source>
        <dbReference type="ARBA" id="ARBA00023242"/>
    </source>
</evidence>
<keyword evidence="4 7" id="KW-0863">Zinc-finger</keyword>
<dbReference type="Proteomes" id="UP000094389">
    <property type="component" value="Unassembled WGS sequence"/>
</dbReference>
<dbReference type="InterPro" id="IPR051059">
    <property type="entry name" value="VerF-like"/>
</dbReference>
<evidence type="ECO:0000313" key="13">
    <source>
        <dbReference type="Proteomes" id="UP000094389"/>
    </source>
</evidence>
<feature type="domain" description="C2H2-type" evidence="9">
    <location>
        <begin position="105"/>
        <end position="134"/>
    </location>
</feature>
<dbReference type="InterPro" id="IPR013087">
    <property type="entry name" value="Znf_C2H2_type"/>
</dbReference>
<dbReference type="Pfam" id="PF00096">
    <property type="entry name" value="zf-C2H2"/>
    <property type="match status" value="2"/>
</dbReference>
<dbReference type="InterPro" id="IPR007219">
    <property type="entry name" value="XnlR_reg_dom"/>
</dbReference>
<evidence type="ECO:0000313" key="10">
    <source>
        <dbReference type="EMBL" id="CEP22350.1"/>
    </source>
</evidence>
<reference evidence="10" key="1">
    <citation type="submission" date="2014-12" db="EMBL/GenBank/DDBJ databases">
        <authorList>
            <person name="Jaenicke S."/>
        </authorList>
    </citation>
    <scope>NUCLEOTIDE SEQUENCE [LARGE SCALE GENOMIC DNA]</scope>
    <source>
        <strain evidence="10">CBS1600</strain>
    </source>
</reference>
<dbReference type="Pfam" id="PF04082">
    <property type="entry name" value="Fungal_trans"/>
    <property type="match status" value="1"/>
</dbReference>
<dbReference type="STRING" id="983966.A0A0H5C2Y6"/>
<keyword evidence="3" id="KW-0677">Repeat</keyword>
<evidence type="ECO:0000256" key="1">
    <source>
        <dbReference type="ARBA" id="ARBA00004123"/>
    </source>
</evidence>
<evidence type="ECO:0000256" key="5">
    <source>
        <dbReference type="ARBA" id="ARBA00022833"/>
    </source>
</evidence>
<dbReference type="GO" id="GO:0008270">
    <property type="term" value="F:zinc ion binding"/>
    <property type="evidence" value="ECO:0007669"/>
    <property type="project" value="UniProtKB-KW"/>
</dbReference>
<dbReference type="AlphaFoldDB" id="A0A0H5C2Y6"/>
<feature type="compositionally biased region" description="Low complexity" evidence="8">
    <location>
        <begin position="10"/>
        <end position="23"/>
    </location>
</feature>
<dbReference type="GO" id="GO:0005634">
    <property type="term" value="C:nucleus"/>
    <property type="evidence" value="ECO:0007669"/>
    <property type="project" value="UniProtKB-SubCell"/>
</dbReference>
<evidence type="ECO:0000256" key="3">
    <source>
        <dbReference type="ARBA" id="ARBA00022737"/>
    </source>
</evidence>
<dbReference type="PROSITE" id="PS50157">
    <property type="entry name" value="ZINC_FINGER_C2H2_2"/>
    <property type="match status" value="2"/>
</dbReference>
<dbReference type="GO" id="GO:0000978">
    <property type="term" value="F:RNA polymerase II cis-regulatory region sequence-specific DNA binding"/>
    <property type="evidence" value="ECO:0007669"/>
    <property type="project" value="InterPro"/>
</dbReference>
<feature type="region of interest" description="Disordered" evidence="8">
    <location>
        <begin position="153"/>
        <end position="174"/>
    </location>
</feature>
<dbReference type="EMBL" id="KV453926">
    <property type="protein sequence ID" value="ODV75187.1"/>
    <property type="molecule type" value="Genomic_DNA"/>
</dbReference>
<feature type="domain" description="C2H2-type" evidence="9">
    <location>
        <begin position="75"/>
        <end position="99"/>
    </location>
</feature>
<dbReference type="InterPro" id="IPR036236">
    <property type="entry name" value="Znf_C2H2_sf"/>
</dbReference>
<dbReference type="OMA" id="ALTNTKW"/>
<dbReference type="CDD" id="cd12148">
    <property type="entry name" value="fungal_TF_MHR"/>
    <property type="match status" value="1"/>
</dbReference>
<reference evidence="11 13" key="3">
    <citation type="journal article" date="2016" name="Proc. Natl. Acad. Sci. U.S.A.">
        <title>Comparative genomics of biotechnologically important yeasts.</title>
        <authorList>
            <person name="Riley R."/>
            <person name="Haridas S."/>
            <person name="Wolfe K.H."/>
            <person name="Lopes M.R."/>
            <person name="Hittinger C.T."/>
            <person name="Goeker M."/>
            <person name="Salamov A.A."/>
            <person name="Wisecaver J.H."/>
            <person name="Long T.M."/>
            <person name="Calvey C.H."/>
            <person name="Aerts A.L."/>
            <person name="Barry K.W."/>
            <person name="Choi C."/>
            <person name="Clum A."/>
            <person name="Coughlan A.Y."/>
            <person name="Deshpande S."/>
            <person name="Douglass A.P."/>
            <person name="Hanson S.J."/>
            <person name="Klenk H.-P."/>
            <person name="LaButti K.M."/>
            <person name="Lapidus A."/>
            <person name="Lindquist E.A."/>
            <person name="Lipzen A.M."/>
            <person name="Meier-Kolthoff J.P."/>
            <person name="Ohm R.A."/>
            <person name="Otillar R.P."/>
            <person name="Pangilinan J.L."/>
            <person name="Peng Y."/>
            <person name="Rokas A."/>
            <person name="Rosa C.A."/>
            <person name="Scheuner C."/>
            <person name="Sibirny A.A."/>
            <person name="Slot J.C."/>
            <person name="Stielow J.B."/>
            <person name="Sun H."/>
            <person name="Kurtzman C.P."/>
            <person name="Blackwell M."/>
            <person name="Grigoriev I.V."/>
            <person name="Jeffries T.W."/>
        </authorList>
    </citation>
    <scope>NUCLEOTIDE SEQUENCE [LARGE SCALE GENOMIC DNA]</scope>
    <source>
        <strain evidence="13">ATCC 18201 / CBS 1600 / BCRC 20928 / JCM 3617 / NBRC 0987 / NRRL Y-1542</strain>
        <strain evidence="11">NRRL Y-1542</strain>
    </source>
</reference>
<keyword evidence="5" id="KW-0862">Zinc</keyword>
<protein>
    <submittedName>
        <fullName evidence="10">ZAS1 protein</fullName>
    </submittedName>
</protein>
<reference evidence="12" key="2">
    <citation type="journal article" date="2015" name="J. Biotechnol.">
        <title>The structure of the Cyberlindnera jadinii genome and its relation to Candida utilis analyzed by the occurrence of single nucleotide polymorphisms.</title>
        <authorList>
            <person name="Rupp O."/>
            <person name="Brinkrolf K."/>
            <person name="Buerth C."/>
            <person name="Kunigo M."/>
            <person name="Schneider J."/>
            <person name="Jaenicke S."/>
            <person name="Goesmann A."/>
            <person name="Puehler A."/>
            <person name="Jaeger K.-E."/>
            <person name="Ernst J.F."/>
        </authorList>
    </citation>
    <scope>NUCLEOTIDE SEQUENCE [LARGE SCALE GENOMIC DNA]</scope>
    <source>
        <strain evidence="12">ATCC 18201 / CBS 1600 / BCRC 20928 / JCM 3617 / NBRC 0987 / NRRL Y-1542</strain>
    </source>
</reference>
<proteinExistence type="predicted"/>
<dbReference type="EMBL" id="CDQK01000003">
    <property type="protein sequence ID" value="CEP22350.1"/>
    <property type="molecule type" value="Genomic_DNA"/>
</dbReference>
<dbReference type="SUPFAM" id="SSF57667">
    <property type="entry name" value="beta-beta-alpha zinc fingers"/>
    <property type="match status" value="1"/>
</dbReference>
<dbReference type="Gene3D" id="3.30.160.60">
    <property type="entry name" value="Classic Zinc Finger"/>
    <property type="match status" value="2"/>
</dbReference>
<evidence type="ECO:0000313" key="11">
    <source>
        <dbReference type="EMBL" id="ODV75187.1"/>
    </source>
</evidence>
<feature type="compositionally biased region" description="Polar residues" evidence="8">
    <location>
        <begin position="161"/>
        <end position="174"/>
    </location>
</feature>
<keyword evidence="6" id="KW-0539">Nucleus</keyword>